<comment type="caution">
    <text evidence="3">The sequence shown here is derived from an EMBL/GenBank/DDBJ whole genome shotgun (WGS) entry which is preliminary data.</text>
</comment>
<feature type="domain" description="DUF6533" evidence="2">
    <location>
        <begin position="17"/>
        <end position="62"/>
    </location>
</feature>
<name>A0A1C7LRJ3_GRIFR</name>
<feature type="transmembrane region" description="Helical" evidence="1">
    <location>
        <begin position="209"/>
        <end position="230"/>
    </location>
</feature>
<keyword evidence="1" id="KW-0812">Transmembrane</keyword>
<protein>
    <recommendedName>
        <fullName evidence="2">DUF6533 domain-containing protein</fullName>
    </recommendedName>
</protein>
<dbReference type="OrthoDB" id="3261349at2759"/>
<keyword evidence="4" id="KW-1185">Reference proteome</keyword>
<sequence>MAEPVLEIIAPNVASRYFSLIALTLLYYDFVLTISMEVERYWSGGRSWASFFYFVNRYLSVLSIIPVVFEFFSNVSETVSINWLRMVSQSFDKCYSITSVSSLLILRTYALYNRSRKILYLLISTFGIGGLVSLLAMFMTSKQEGSSNHVMIIPGCDLTVSTKQGYYMAVAWGPILVFDGTVFVLTLYKALEVGRTWSGSLFKIMLRDGTIYFGIIAICYLSNILTYAFADLMYKGLSTTLTNVISSVLATRLMLNIRDPELFELPRRWESESV</sequence>
<dbReference type="OMA" id="EYPMIST"/>
<organism evidence="3 4">
    <name type="scientific">Grifola frondosa</name>
    <name type="common">Maitake</name>
    <name type="synonym">Polyporus frondosus</name>
    <dbReference type="NCBI Taxonomy" id="5627"/>
    <lineage>
        <taxon>Eukaryota</taxon>
        <taxon>Fungi</taxon>
        <taxon>Dikarya</taxon>
        <taxon>Basidiomycota</taxon>
        <taxon>Agaricomycotina</taxon>
        <taxon>Agaricomycetes</taxon>
        <taxon>Polyporales</taxon>
        <taxon>Grifolaceae</taxon>
        <taxon>Grifola</taxon>
    </lineage>
</organism>
<accession>A0A1C7LRJ3</accession>
<proteinExistence type="predicted"/>
<evidence type="ECO:0000256" key="1">
    <source>
        <dbReference type="SAM" id="Phobius"/>
    </source>
</evidence>
<gene>
    <name evidence="3" type="ORF">A0H81_13289</name>
</gene>
<dbReference type="Pfam" id="PF20151">
    <property type="entry name" value="DUF6533"/>
    <property type="match status" value="1"/>
</dbReference>
<reference evidence="3 4" key="1">
    <citation type="submission" date="2016-03" db="EMBL/GenBank/DDBJ databases">
        <title>Whole genome sequencing of Grifola frondosa 9006-11.</title>
        <authorList>
            <person name="Min B."/>
            <person name="Park H."/>
            <person name="Kim J.-G."/>
            <person name="Cho H."/>
            <person name="Oh Y.-L."/>
            <person name="Kong W.-S."/>
            <person name="Choi I.-G."/>
        </authorList>
    </citation>
    <scope>NUCLEOTIDE SEQUENCE [LARGE SCALE GENOMIC DNA]</scope>
    <source>
        <strain evidence="3 4">9006-11</strain>
    </source>
</reference>
<keyword evidence="1" id="KW-1133">Transmembrane helix</keyword>
<dbReference type="EMBL" id="LUGG01000027">
    <property type="protein sequence ID" value="OBZ66687.1"/>
    <property type="molecule type" value="Genomic_DNA"/>
</dbReference>
<feature type="transmembrane region" description="Helical" evidence="1">
    <location>
        <begin position="17"/>
        <end position="38"/>
    </location>
</feature>
<evidence type="ECO:0000313" key="4">
    <source>
        <dbReference type="Proteomes" id="UP000092993"/>
    </source>
</evidence>
<feature type="transmembrane region" description="Helical" evidence="1">
    <location>
        <begin position="166"/>
        <end position="188"/>
    </location>
</feature>
<evidence type="ECO:0000313" key="3">
    <source>
        <dbReference type="EMBL" id="OBZ66687.1"/>
    </source>
</evidence>
<dbReference type="InterPro" id="IPR045340">
    <property type="entry name" value="DUF6533"/>
</dbReference>
<evidence type="ECO:0000259" key="2">
    <source>
        <dbReference type="Pfam" id="PF20151"/>
    </source>
</evidence>
<keyword evidence="1" id="KW-0472">Membrane</keyword>
<feature type="transmembrane region" description="Helical" evidence="1">
    <location>
        <begin position="119"/>
        <end position="139"/>
    </location>
</feature>
<dbReference type="AlphaFoldDB" id="A0A1C7LRJ3"/>
<dbReference type="Proteomes" id="UP000092993">
    <property type="component" value="Unassembled WGS sequence"/>
</dbReference>
<feature type="transmembrane region" description="Helical" evidence="1">
    <location>
        <begin position="50"/>
        <end position="75"/>
    </location>
</feature>